<dbReference type="Proteomes" id="UP000076722">
    <property type="component" value="Unassembled WGS sequence"/>
</dbReference>
<feature type="region of interest" description="Disordered" evidence="1">
    <location>
        <begin position="60"/>
        <end position="85"/>
    </location>
</feature>
<dbReference type="EMBL" id="KV419406">
    <property type="protein sequence ID" value="KZS93862.1"/>
    <property type="molecule type" value="Genomic_DNA"/>
</dbReference>
<protein>
    <submittedName>
        <fullName evidence="3">Uncharacterized protein</fullName>
    </submittedName>
</protein>
<dbReference type="AlphaFoldDB" id="A0A164V6I1"/>
<feature type="chain" id="PRO_5007853784" evidence="2">
    <location>
        <begin position="24"/>
        <end position="160"/>
    </location>
</feature>
<feature type="signal peptide" evidence="2">
    <location>
        <begin position="1"/>
        <end position="23"/>
    </location>
</feature>
<reference evidence="3 4" key="1">
    <citation type="journal article" date="2016" name="Mol. Biol. Evol.">
        <title>Comparative Genomics of Early-Diverging Mushroom-Forming Fungi Provides Insights into the Origins of Lignocellulose Decay Capabilities.</title>
        <authorList>
            <person name="Nagy L.G."/>
            <person name="Riley R."/>
            <person name="Tritt A."/>
            <person name="Adam C."/>
            <person name="Daum C."/>
            <person name="Floudas D."/>
            <person name="Sun H."/>
            <person name="Yadav J.S."/>
            <person name="Pangilinan J."/>
            <person name="Larsson K.H."/>
            <person name="Matsuura K."/>
            <person name="Barry K."/>
            <person name="Labutti K."/>
            <person name="Kuo R."/>
            <person name="Ohm R.A."/>
            <person name="Bhattacharya S.S."/>
            <person name="Shirouzu T."/>
            <person name="Yoshinaga Y."/>
            <person name="Martin F.M."/>
            <person name="Grigoriev I.V."/>
            <person name="Hibbett D.S."/>
        </authorList>
    </citation>
    <scope>NUCLEOTIDE SEQUENCE [LARGE SCALE GENOMIC DNA]</scope>
    <source>
        <strain evidence="3 4">HHB9708</strain>
    </source>
</reference>
<proteinExistence type="predicted"/>
<evidence type="ECO:0000313" key="4">
    <source>
        <dbReference type="Proteomes" id="UP000076722"/>
    </source>
</evidence>
<keyword evidence="4" id="KW-1185">Reference proteome</keyword>
<accession>A0A164V6I1</accession>
<evidence type="ECO:0000313" key="3">
    <source>
        <dbReference type="EMBL" id="KZS93862.1"/>
    </source>
</evidence>
<evidence type="ECO:0000256" key="2">
    <source>
        <dbReference type="SAM" id="SignalP"/>
    </source>
</evidence>
<keyword evidence="2" id="KW-0732">Signal</keyword>
<sequence length="160" mass="18182">MLKISKLCIMLGLYSGIQEQCEGYYVMMKRKIYNRTGAHSIICLGSLRRTNWSMLQHPQENPRLGMLGTPKGQISRKPSDASEARICGGSKRCDVPLLSASKPDTRPAIRLVPSQLSMLYAASREDEWSKHPRRRQSYLRRSVADDDIPGHTCKHDIPRE</sequence>
<gene>
    <name evidence="3" type="ORF">SISNIDRAFT_454308</name>
</gene>
<feature type="region of interest" description="Disordered" evidence="1">
    <location>
        <begin position="125"/>
        <end position="160"/>
    </location>
</feature>
<name>A0A164V6I1_9AGAM</name>
<organism evidence="3 4">
    <name type="scientific">Sistotremastrum niveocremeum HHB9708</name>
    <dbReference type="NCBI Taxonomy" id="1314777"/>
    <lineage>
        <taxon>Eukaryota</taxon>
        <taxon>Fungi</taxon>
        <taxon>Dikarya</taxon>
        <taxon>Basidiomycota</taxon>
        <taxon>Agaricomycotina</taxon>
        <taxon>Agaricomycetes</taxon>
        <taxon>Sistotremastrales</taxon>
        <taxon>Sistotremastraceae</taxon>
        <taxon>Sertulicium</taxon>
        <taxon>Sertulicium niveocremeum</taxon>
    </lineage>
</organism>
<evidence type="ECO:0000256" key="1">
    <source>
        <dbReference type="SAM" id="MobiDB-lite"/>
    </source>
</evidence>